<keyword evidence="2" id="KW-0143">Chaperone</keyword>
<comment type="similarity">
    <text evidence="1">Belongs to the AHA1 family.</text>
</comment>
<feature type="compositionally biased region" description="Acidic residues" evidence="3">
    <location>
        <begin position="216"/>
        <end position="228"/>
    </location>
</feature>
<dbReference type="InterPro" id="IPR032675">
    <property type="entry name" value="LRR_dom_sf"/>
</dbReference>
<feature type="compositionally biased region" description="Low complexity" evidence="3">
    <location>
        <begin position="191"/>
        <end position="213"/>
    </location>
</feature>
<evidence type="ECO:0000259" key="4">
    <source>
        <dbReference type="SMART" id="SM01000"/>
    </source>
</evidence>
<dbReference type="InterPro" id="IPR036034">
    <property type="entry name" value="PDZ_sf"/>
</dbReference>
<dbReference type="PANTHER" id="PTHR13009">
    <property type="entry name" value="HEAT SHOCK PROTEIN 90 HSP90 CO-CHAPERONE AHA-1"/>
    <property type="match status" value="1"/>
</dbReference>
<gene>
    <name evidence="5" type="ORF">PCAR00345_LOCUS8769</name>
</gene>
<dbReference type="SUPFAM" id="SSF103111">
    <property type="entry name" value="Activator of Hsp90 ATPase, Aha1"/>
    <property type="match status" value="1"/>
</dbReference>
<proteinExistence type="inferred from homology"/>
<dbReference type="Gene3D" id="3.15.10.20">
    <property type="entry name" value="Activator of Hsp90 ATPase Aha1, N-terminal domain"/>
    <property type="match status" value="1"/>
</dbReference>
<dbReference type="Pfam" id="PF09229">
    <property type="entry name" value="Aha1_N"/>
    <property type="match status" value="1"/>
</dbReference>
<dbReference type="GO" id="GO:0006457">
    <property type="term" value="P:protein folding"/>
    <property type="evidence" value="ECO:0007669"/>
    <property type="project" value="TreeGrafter"/>
</dbReference>
<dbReference type="AlphaFoldDB" id="A0A7S4B6Z1"/>
<feature type="domain" description="Activator of Hsp90 ATPase AHSA1-like N-terminal" evidence="4">
    <location>
        <begin position="29"/>
        <end position="157"/>
    </location>
</feature>
<evidence type="ECO:0000256" key="2">
    <source>
        <dbReference type="ARBA" id="ARBA00023186"/>
    </source>
</evidence>
<protein>
    <recommendedName>
        <fullName evidence="4">Activator of Hsp90 ATPase AHSA1-like N-terminal domain-containing protein</fullName>
    </recommendedName>
</protein>
<accession>A0A7S4B6Z1</accession>
<dbReference type="Gene3D" id="2.30.42.10">
    <property type="match status" value="1"/>
</dbReference>
<evidence type="ECO:0000313" key="5">
    <source>
        <dbReference type="EMBL" id="CAE0756175.1"/>
    </source>
</evidence>
<dbReference type="InterPro" id="IPR015310">
    <property type="entry name" value="AHSA1-like_N"/>
</dbReference>
<dbReference type="PANTHER" id="PTHR13009:SF22">
    <property type="entry name" value="LD43819P"/>
    <property type="match status" value="1"/>
</dbReference>
<name>A0A7S4B6Z1_CHRCT</name>
<dbReference type="FunFam" id="2.30.42.10:FF:000107">
    <property type="entry name" value="26S proteasome non-ATPase regulatory subunit 9"/>
    <property type="match status" value="1"/>
</dbReference>
<reference evidence="5" key="1">
    <citation type="submission" date="2021-01" db="EMBL/GenBank/DDBJ databases">
        <authorList>
            <person name="Corre E."/>
            <person name="Pelletier E."/>
            <person name="Niang G."/>
            <person name="Scheremetjew M."/>
            <person name="Finn R."/>
            <person name="Kale V."/>
            <person name="Holt S."/>
            <person name="Cochrane G."/>
            <person name="Meng A."/>
            <person name="Brown T."/>
            <person name="Cohen L."/>
        </authorList>
    </citation>
    <scope>NUCLEOTIDE SEQUENCE</scope>
    <source>
        <strain evidence="5">CCMP645</strain>
    </source>
</reference>
<dbReference type="InterPro" id="IPR036338">
    <property type="entry name" value="Aha1"/>
</dbReference>
<organism evidence="5">
    <name type="scientific">Chrysotila carterae</name>
    <name type="common">Marine alga</name>
    <name type="synonym">Syracosphaera carterae</name>
    <dbReference type="NCBI Taxonomy" id="13221"/>
    <lineage>
        <taxon>Eukaryota</taxon>
        <taxon>Haptista</taxon>
        <taxon>Haptophyta</taxon>
        <taxon>Prymnesiophyceae</taxon>
        <taxon>Isochrysidales</taxon>
        <taxon>Isochrysidaceae</taxon>
        <taxon>Chrysotila</taxon>
    </lineage>
</organism>
<evidence type="ECO:0000256" key="3">
    <source>
        <dbReference type="SAM" id="MobiDB-lite"/>
    </source>
</evidence>
<sequence>MARLGEGDNRWIVREREDGRNCNNWHWTTKDVSKNTKQWLAEKLKEASFPSPLELCKILSAEVTGEASLTNRKGRTFLMYELEVKLKWEAELRDSDGTCLQSCTGSMKLPDVNATMLDDLDVEFSSSTREGTLVTAMRKQGVSFIRKLVEKVITELQEEMRAQQNSPATGARPPSATNPQPIPMPLKVESTSKAATAPAAIAAPQSAPPAAAATDKEDDAEDKDDDEAPPPPLAAALKALKKSPEQQKSVQLSNCSIGDCHLKPLVEALHHSQCAVETLDLAFNRLTDAGVHLLFQAIVSGCAMELTHLYLGGNKTSVAGMALSQNLKQVRPDLVVDWRKQLREAKSMCVVGSVYSGSPAFKAGLLTGDSVVAFGSTQHREYKGVTESIVPIVKGSVGKPIDVVVVRVGEGAQVHQVQLTLVPQQWSGGGLLGCILK</sequence>
<dbReference type="SMART" id="SM01000">
    <property type="entry name" value="Aha1_N"/>
    <property type="match status" value="1"/>
</dbReference>
<dbReference type="SUPFAM" id="SSF50156">
    <property type="entry name" value="PDZ domain-like"/>
    <property type="match status" value="1"/>
</dbReference>
<dbReference type="GO" id="GO:0001671">
    <property type="term" value="F:ATPase activator activity"/>
    <property type="evidence" value="ECO:0007669"/>
    <property type="project" value="InterPro"/>
</dbReference>
<feature type="region of interest" description="Disordered" evidence="3">
    <location>
        <begin position="160"/>
        <end position="232"/>
    </location>
</feature>
<evidence type="ECO:0000256" key="1">
    <source>
        <dbReference type="ARBA" id="ARBA00006817"/>
    </source>
</evidence>
<dbReference type="GO" id="GO:0005829">
    <property type="term" value="C:cytosol"/>
    <property type="evidence" value="ECO:0007669"/>
    <property type="project" value="TreeGrafter"/>
</dbReference>
<dbReference type="GO" id="GO:0051087">
    <property type="term" value="F:protein-folding chaperone binding"/>
    <property type="evidence" value="ECO:0007669"/>
    <property type="project" value="InterPro"/>
</dbReference>
<dbReference type="EMBL" id="HBIZ01014341">
    <property type="protein sequence ID" value="CAE0756175.1"/>
    <property type="molecule type" value="Transcribed_RNA"/>
</dbReference>
<dbReference type="Gene3D" id="3.80.10.10">
    <property type="entry name" value="Ribonuclease Inhibitor"/>
    <property type="match status" value="1"/>
</dbReference>
<dbReference type="SUPFAM" id="SSF52047">
    <property type="entry name" value="RNI-like"/>
    <property type="match status" value="1"/>
</dbReference>